<reference evidence="2 3" key="1">
    <citation type="submission" date="2015-11" db="EMBL/GenBank/DDBJ databases">
        <title>Genomes and virulence difference between two physiological races of Phytophthora nicotianae.</title>
        <authorList>
            <person name="Liu H."/>
            <person name="Ma X."/>
            <person name="Yu H."/>
            <person name="Fang D."/>
            <person name="Li Y."/>
            <person name="Wang X."/>
            <person name="Wang W."/>
            <person name="Dong Y."/>
            <person name="Xiao B."/>
        </authorList>
    </citation>
    <scope>NUCLEOTIDE SEQUENCE [LARGE SCALE GENOMIC DNA]</scope>
    <source>
        <strain evidence="3">race 0</strain>
    </source>
</reference>
<dbReference type="PANTHER" id="PTHR33324:SF2">
    <property type="entry name" value="MYB_SANT-LIKE DNA-BINDING DOMAIN-CONTAINING PROTEIN"/>
    <property type="match status" value="1"/>
</dbReference>
<feature type="region of interest" description="Disordered" evidence="1">
    <location>
        <begin position="1"/>
        <end position="28"/>
    </location>
</feature>
<name>A0A0W8C724_PHYNI</name>
<evidence type="ECO:0000313" key="2">
    <source>
        <dbReference type="EMBL" id="KUF79840.1"/>
    </source>
</evidence>
<feature type="compositionally biased region" description="Basic residues" evidence="1">
    <location>
        <begin position="165"/>
        <end position="179"/>
    </location>
</feature>
<dbReference type="EMBL" id="LNFO01004693">
    <property type="protein sequence ID" value="KUF79840.1"/>
    <property type="molecule type" value="Genomic_DNA"/>
</dbReference>
<dbReference type="Proteomes" id="UP000052943">
    <property type="component" value="Unassembled WGS sequence"/>
</dbReference>
<feature type="region of interest" description="Disordered" evidence="1">
    <location>
        <begin position="160"/>
        <end position="179"/>
    </location>
</feature>
<accession>A0A0W8C724</accession>
<proteinExistence type="predicted"/>
<gene>
    <name evidence="2" type="ORF">AM587_10014666</name>
</gene>
<evidence type="ECO:0000313" key="3">
    <source>
        <dbReference type="Proteomes" id="UP000052943"/>
    </source>
</evidence>
<evidence type="ECO:0000256" key="1">
    <source>
        <dbReference type="SAM" id="MobiDB-lite"/>
    </source>
</evidence>
<dbReference type="AlphaFoldDB" id="A0A0W8C724"/>
<dbReference type="PANTHER" id="PTHR33324">
    <property type="entry name" value="EXPRESSED PROTEIN"/>
    <property type="match status" value="1"/>
</dbReference>
<organism evidence="2 3">
    <name type="scientific">Phytophthora nicotianae</name>
    <name type="common">Potato buckeye rot agent</name>
    <name type="synonym">Phytophthora parasitica</name>
    <dbReference type="NCBI Taxonomy" id="4792"/>
    <lineage>
        <taxon>Eukaryota</taxon>
        <taxon>Sar</taxon>
        <taxon>Stramenopiles</taxon>
        <taxon>Oomycota</taxon>
        <taxon>Peronosporomycetes</taxon>
        <taxon>Peronosporales</taxon>
        <taxon>Peronosporaceae</taxon>
        <taxon>Phytophthora</taxon>
    </lineage>
</organism>
<feature type="compositionally biased region" description="Polar residues" evidence="1">
    <location>
        <begin position="1"/>
        <end position="19"/>
    </location>
</feature>
<comment type="caution">
    <text evidence="2">The sequence shown here is derived from an EMBL/GenBank/DDBJ whole genome shotgun (WGS) entry which is preliminary data.</text>
</comment>
<dbReference type="OrthoDB" id="109606at2759"/>
<sequence>MRLTTTTQKQGDANESTTLARIPWDADSPTPDGLTSLDVLLKWMVTPGKYERLHGDQRSRAIQSVLGALKRNGIEHRTESSVRGKVRSIENQYLSAKQWLKERDINGNDVTTGNVDNDTETAVLSLCPHFSELVPIFRDSSYLNTMASARYQIEVTEDNREKPARLKAKRKTRKEVHRPGKRRLVQTTEVKSYAGVHEDEEEDRDEVARVLNCVRRTTYGNIPGNELDLSGGDNGFQRTDHCQLVIRDSDSQLPSEDQQQIAEIKVNHVKKQSQAVLEHEDKMRAEMLECDVEVKRGRGEVQLLLERMLARQTMRKDGIPNDEIDVVLPLKEL</sequence>
<protein>
    <submittedName>
        <fullName evidence="2">Uncharacterized protein</fullName>
    </submittedName>
</protein>